<keyword evidence="1" id="KW-0732">Signal</keyword>
<comment type="caution">
    <text evidence="2">The sequence shown here is derived from an EMBL/GenBank/DDBJ whole genome shotgun (WGS) entry which is preliminary data.</text>
</comment>
<feature type="chain" id="PRO_5047536238" description="Secreted protein with PEP-CTERM sorting signal" evidence="1">
    <location>
        <begin position="25"/>
        <end position="236"/>
    </location>
</feature>
<evidence type="ECO:0000256" key="1">
    <source>
        <dbReference type="SAM" id="SignalP"/>
    </source>
</evidence>
<dbReference type="EMBL" id="JBDPZD010000001">
    <property type="protein sequence ID" value="MEO3689885.1"/>
    <property type="molecule type" value="Genomic_DNA"/>
</dbReference>
<dbReference type="Proteomes" id="UP001495147">
    <property type="component" value="Unassembled WGS sequence"/>
</dbReference>
<evidence type="ECO:0008006" key="4">
    <source>
        <dbReference type="Google" id="ProtNLM"/>
    </source>
</evidence>
<keyword evidence="3" id="KW-1185">Reference proteome</keyword>
<dbReference type="RefSeq" id="WP_347702726.1">
    <property type="nucleotide sequence ID" value="NZ_JBDPZD010000001.1"/>
</dbReference>
<feature type="signal peptide" evidence="1">
    <location>
        <begin position="1"/>
        <end position="24"/>
    </location>
</feature>
<sequence length="236" mass="25145">MHKLLKAMTIGLVGLLAAVQSAQADISEFNFWGVVTTVGTSSLGSANASKSYAIGEVVTGRLVYDPLVPRLEHPFIDTAFYTDYSPSSGLELTSKAGVVSSLHKDYSYINLVVDHHTGTPFSPDGFYVNQYGPFHADGMKDSPYIYDLNLGLEYIDPVSSLALPATLSPSLFAGGQFNVAFADGSYASVTLNFKDAIPAVPEPQQAWMLLLGLIGIYGVVKASGTSGRHSEEGLAR</sequence>
<protein>
    <recommendedName>
        <fullName evidence="4">Secreted protein with PEP-CTERM sorting signal</fullName>
    </recommendedName>
</protein>
<proteinExistence type="predicted"/>
<organism evidence="2 3">
    <name type="scientific">Roseateles paludis</name>
    <dbReference type="NCBI Taxonomy" id="3145238"/>
    <lineage>
        <taxon>Bacteria</taxon>
        <taxon>Pseudomonadati</taxon>
        <taxon>Pseudomonadota</taxon>
        <taxon>Betaproteobacteria</taxon>
        <taxon>Burkholderiales</taxon>
        <taxon>Sphaerotilaceae</taxon>
        <taxon>Roseateles</taxon>
    </lineage>
</organism>
<name>A0ABV0FVE1_9BURK</name>
<evidence type="ECO:0000313" key="3">
    <source>
        <dbReference type="Proteomes" id="UP001495147"/>
    </source>
</evidence>
<reference evidence="2 3" key="1">
    <citation type="submission" date="2024-05" db="EMBL/GenBank/DDBJ databases">
        <title>Roseateles sp. DJS-2-20 16S ribosomal RNA gene Genome sequencing and assembly.</title>
        <authorList>
            <person name="Woo H."/>
        </authorList>
    </citation>
    <scope>NUCLEOTIDE SEQUENCE [LARGE SCALE GENOMIC DNA]</scope>
    <source>
        <strain evidence="2 3">DJS-2-20</strain>
    </source>
</reference>
<evidence type="ECO:0000313" key="2">
    <source>
        <dbReference type="EMBL" id="MEO3689885.1"/>
    </source>
</evidence>
<gene>
    <name evidence="2" type="ORF">ABDJ85_00290</name>
</gene>
<accession>A0ABV0FVE1</accession>